<keyword evidence="2" id="KW-0436">Ligase</keyword>
<dbReference type="PROSITE" id="PS51733">
    <property type="entry name" value="BPL_LPL_CATALYTIC"/>
    <property type="match status" value="1"/>
</dbReference>
<dbReference type="Proteomes" id="UP000772434">
    <property type="component" value="Unassembled WGS sequence"/>
</dbReference>
<dbReference type="InterPro" id="IPR045864">
    <property type="entry name" value="aa-tRNA-synth_II/BPL/LPL"/>
</dbReference>
<sequence>MIRGIHGQELSFTDRTTGTRLSPVLPALSPHKDQSTRRIRTCDAGIDGIVEGAIPQFEVDGISANRTQVLAYSLEQDSQNLAALRCQIGNGHVTFWAPSLENIAEDISGNDPKARLKLLRWCLERVGLRPPHPKAGPSSLPLPQILLSTPEKPGLVQAVVLGLGLNNGPGVFRDSNDSFEFHPYEKGLELLRQIRLQTAQPNSHSDSDQADSPMKHIIVCPGGMIPSADDTPLFDLQTYFTQLRMARSREGCRRDIAGFGETMIYGQVVTSTQTMFDKNPRLLAQLPASVPVLSLGSQQLAGRGRGSNAWISPAGCLQFSLLLPNNPTSSLTPSYIPPSKLVFVQYLFALAVVEACRSDTVLGPKSGEAVRIKWPNDIYAYSGGPRAEKLKIGGVLVSTTFAPGGQEADIVIGCGLNVLCSPPLFALFRLLPISPIQTVEAPSCPDSNEPNLSRLSLELTLATVLSKFEKMWDQFLSSGGDFEPFLGTYLERWMHSDQLVQLTTVSPPKMVRICGITLDHGLLRTLPERTGAWGYDEGMNGYIDLQPDGNSFDLMAGLIKVKR</sequence>
<dbReference type="EMBL" id="JADNRY010000231">
    <property type="protein sequence ID" value="KAF9060714.1"/>
    <property type="molecule type" value="Genomic_DNA"/>
</dbReference>
<protein>
    <recommendedName>
        <fullName evidence="3">BPL/LPL catalytic domain-containing protein</fullName>
    </recommendedName>
</protein>
<organism evidence="4 5">
    <name type="scientific">Rhodocollybia butyracea</name>
    <dbReference type="NCBI Taxonomy" id="206335"/>
    <lineage>
        <taxon>Eukaryota</taxon>
        <taxon>Fungi</taxon>
        <taxon>Dikarya</taxon>
        <taxon>Basidiomycota</taxon>
        <taxon>Agaricomycotina</taxon>
        <taxon>Agaricomycetes</taxon>
        <taxon>Agaricomycetidae</taxon>
        <taxon>Agaricales</taxon>
        <taxon>Marasmiineae</taxon>
        <taxon>Omphalotaceae</taxon>
        <taxon>Rhodocollybia</taxon>
    </lineage>
</organism>
<gene>
    <name evidence="4" type="ORF">BDP27DRAFT_1339238</name>
</gene>
<dbReference type="AlphaFoldDB" id="A0A9P5PC84"/>
<dbReference type="OrthoDB" id="10250105at2759"/>
<proteinExistence type="inferred from homology"/>
<comment type="caution">
    <text evidence="4">The sequence shown here is derived from an EMBL/GenBank/DDBJ whole genome shotgun (WGS) entry which is preliminary data.</text>
</comment>
<dbReference type="PANTHER" id="PTHR12835">
    <property type="entry name" value="BIOTIN PROTEIN LIGASE"/>
    <property type="match status" value="1"/>
</dbReference>
<accession>A0A9P5PC84</accession>
<evidence type="ECO:0000313" key="5">
    <source>
        <dbReference type="Proteomes" id="UP000772434"/>
    </source>
</evidence>
<dbReference type="CDD" id="cd16442">
    <property type="entry name" value="BPL"/>
    <property type="match status" value="1"/>
</dbReference>
<reference evidence="4" key="1">
    <citation type="submission" date="2020-11" db="EMBL/GenBank/DDBJ databases">
        <authorList>
            <consortium name="DOE Joint Genome Institute"/>
            <person name="Ahrendt S."/>
            <person name="Riley R."/>
            <person name="Andreopoulos W."/>
            <person name="Labutti K."/>
            <person name="Pangilinan J."/>
            <person name="Ruiz-Duenas F.J."/>
            <person name="Barrasa J.M."/>
            <person name="Sanchez-Garcia M."/>
            <person name="Camarero S."/>
            <person name="Miyauchi S."/>
            <person name="Serrano A."/>
            <person name="Linde D."/>
            <person name="Babiker R."/>
            <person name="Drula E."/>
            <person name="Ayuso-Fernandez I."/>
            <person name="Pacheco R."/>
            <person name="Padilla G."/>
            <person name="Ferreira P."/>
            <person name="Barriuso J."/>
            <person name="Kellner H."/>
            <person name="Castanera R."/>
            <person name="Alfaro M."/>
            <person name="Ramirez L."/>
            <person name="Pisabarro A.G."/>
            <person name="Kuo A."/>
            <person name="Tritt A."/>
            <person name="Lipzen A."/>
            <person name="He G."/>
            <person name="Yan M."/>
            <person name="Ng V."/>
            <person name="Cullen D."/>
            <person name="Martin F."/>
            <person name="Rosso M.-N."/>
            <person name="Henrissat B."/>
            <person name="Hibbett D."/>
            <person name="Martinez A.T."/>
            <person name="Grigoriev I.V."/>
        </authorList>
    </citation>
    <scope>NUCLEOTIDE SEQUENCE</scope>
    <source>
        <strain evidence="4">AH 40177</strain>
    </source>
</reference>
<comment type="similarity">
    <text evidence="1">Belongs to the biotin--protein ligase family.</text>
</comment>
<dbReference type="Gene3D" id="3.30.930.10">
    <property type="entry name" value="Bira Bifunctional Protein, Domain 2"/>
    <property type="match status" value="1"/>
</dbReference>
<dbReference type="InterPro" id="IPR004408">
    <property type="entry name" value="Biotin_CoA_COase_ligase"/>
</dbReference>
<dbReference type="Pfam" id="PF03099">
    <property type="entry name" value="BPL_LplA_LipB"/>
    <property type="match status" value="1"/>
</dbReference>
<name>A0A9P5PC84_9AGAR</name>
<evidence type="ECO:0000256" key="1">
    <source>
        <dbReference type="ARBA" id="ARBA00009934"/>
    </source>
</evidence>
<dbReference type="SUPFAM" id="SSF55681">
    <property type="entry name" value="Class II aaRS and biotin synthetases"/>
    <property type="match status" value="1"/>
</dbReference>
<evidence type="ECO:0000313" key="4">
    <source>
        <dbReference type="EMBL" id="KAF9060714.1"/>
    </source>
</evidence>
<dbReference type="PANTHER" id="PTHR12835:SF5">
    <property type="entry name" value="BIOTIN--PROTEIN LIGASE"/>
    <property type="match status" value="1"/>
</dbReference>
<dbReference type="GO" id="GO:0004077">
    <property type="term" value="F:biotin--[biotin carboxyl-carrier protein] ligase activity"/>
    <property type="evidence" value="ECO:0007669"/>
    <property type="project" value="InterPro"/>
</dbReference>
<feature type="domain" description="BPL/LPL catalytic" evidence="3">
    <location>
        <begin position="248"/>
        <end position="476"/>
    </location>
</feature>
<dbReference type="GO" id="GO:0005737">
    <property type="term" value="C:cytoplasm"/>
    <property type="evidence" value="ECO:0007669"/>
    <property type="project" value="TreeGrafter"/>
</dbReference>
<evidence type="ECO:0000259" key="3">
    <source>
        <dbReference type="PROSITE" id="PS51733"/>
    </source>
</evidence>
<keyword evidence="5" id="KW-1185">Reference proteome</keyword>
<dbReference type="InterPro" id="IPR004143">
    <property type="entry name" value="BPL_LPL_catalytic"/>
</dbReference>
<evidence type="ECO:0000256" key="2">
    <source>
        <dbReference type="ARBA" id="ARBA00022598"/>
    </source>
</evidence>